<evidence type="ECO:0000256" key="1">
    <source>
        <dbReference type="RuleBase" id="RU003682"/>
    </source>
</evidence>
<name>A0AAV1D3U3_OLDCO</name>
<feature type="domain" description="Fe2OG dioxygenase" evidence="2">
    <location>
        <begin position="180"/>
        <end position="284"/>
    </location>
</feature>
<sequence length="334" mass="37751">MDRRNERNSASTKKRKIDTTTKKLPIINFTAENLTPGTENWRSTCKAVREAMEEFSSFIGVYDDDGELGPRPELMRSVFSSLKELFDLPEETKSLNTSELPGFGYFGGMWWQLIETVGIGDSTSLESVQSFTKLMWPSGNNNFCQTIYQYATEVSKLGEIVTRMIFESYGVEDYCDSFLDSTSYLLRANSYRVPHVNETNVGVSPHGDSTFITVLKQDEVGGLEVQYSKNGTWIPVDFPPSSFTFLAGDALLAWSNGKIRSCFHRVMMAKKARLSIGLFSFHKGIVEVPEELAGDDSLQFRSFDHFGLLKFRYKNESLSSEERVKAFCGVKKDD</sequence>
<dbReference type="EMBL" id="OX459121">
    <property type="protein sequence ID" value="CAI9102427.1"/>
    <property type="molecule type" value="Genomic_DNA"/>
</dbReference>
<gene>
    <name evidence="3" type="ORF">OLC1_LOCUS11776</name>
</gene>
<keyword evidence="1" id="KW-0408">Iron</keyword>
<evidence type="ECO:0000313" key="4">
    <source>
        <dbReference type="Proteomes" id="UP001161247"/>
    </source>
</evidence>
<keyword evidence="1" id="KW-0479">Metal-binding</keyword>
<dbReference type="AlphaFoldDB" id="A0AAV1D3U3"/>
<proteinExistence type="inferred from homology"/>
<protein>
    <submittedName>
        <fullName evidence="3">OLC1v1000693C1</fullName>
    </submittedName>
</protein>
<accession>A0AAV1D3U3</accession>
<evidence type="ECO:0000259" key="2">
    <source>
        <dbReference type="PROSITE" id="PS51471"/>
    </source>
</evidence>
<dbReference type="InterPro" id="IPR044861">
    <property type="entry name" value="IPNS-like_FE2OG_OXY"/>
</dbReference>
<dbReference type="InterPro" id="IPR027443">
    <property type="entry name" value="IPNS-like_sf"/>
</dbReference>
<organism evidence="3 4">
    <name type="scientific">Oldenlandia corymbosa var. corymbosa</name>
    <dbReference type="NCBI Taxonomy" id="529605"/>
    <lineage>
        <taxon>Eukaryota</taxon>
        <taxon>Viridiplantae</taxon>
        <taxon>Streptophyta</taxon>
        <taxon>Embryophyta</taxon>
        <taxon>Tracheophyta</taxon>
        <taxon>Spermatophyta</taxon>
        <taxon>Magnoliopsida</taxon>
        <taxon>eudicotyledons</taxon>
        <taxon>Gunneridae</taxon>
        <taxon>Pentapetalae</taxon>
        <taxon>asterids</taxon>
        <taxon>lamiids</taxon>
        <taxon>Gentianales</taxon>
        <taxon>Rubiaceae</taxon>
        <taxon>Rubioideae</taxon>
        <taxon>Spermacoceae</taxon>
        <taxon>Hedyotis-Oldenlandia complex</taxon>
        <taxon>Oldenlandia</taxon>
    </lineage>
</organism>
<dbReference type="InterPro" id="IPR050231">
    <property type="entry name" value="Iron_ascorbate_oxido_reductase"/>
</dbReference>
<dbReference type="SUPFAM" id="SSF51197">
    <property type="entry name" value="Clavaminate synthase-like"/>
    <property type="match status" value="1"/>
</dbReference>
<comment type="similarity">
    <text evidence="1">Belongs to the iron/ascorbate-dependent oxidoreductase family.</text>
</comment>
<dbReference type="PROSITE" id="PS51471">
    <property type="entry name" value="FE2OG_OXY"/>
    <property type="match status" value="1"/>
</dbReference>
<reference evidence="3" key="1">
    <citation type="submission" date="2023-03" db="EMBL/GenBank/DDBJ databases">
        <authorList>
            <person name="Julca I."/>
        </authorList>
    </citation>
    <scope>NUCLEOTIDE SEQUENCE</scope>
</reference>
<keyword evidence="1" id="KW-0560">Oxidoreductase</keyword>
<dbReference type="Gene3D" id="2.60.120.330">
    <property type="entry name" value="B-lactam Antibiotic, Isopenicillin N Synthase, Chain"/>
    <property type="match status" value="1"/>
</dbReference>
<dbReference type="PANTHER" id="PTHR47990">
    <property type="entry name" value="2-OXOGLUTARATE (2OG) AND FE(II)-DEPENDENT OXYGENASE SUPERFAMILY PROTEIN-RELATED"/>
    <property type="match status" value="1"/>
</dbReference>
<keyword evidence="4" id="KW-1185">Reference proteome</keyword>
<dbReference type="GO" id="GO:0016491">
    <property type="term" value="F:oxidoreductase activity"/>
    <property type="evidence" value="ECO:0007669"/>
    <property type="project" value="UniProtKB-KW"/>
</dbReference>
<dbReference type="GO" id="GO:0046872">
    <property type="term" value="F:metal ion binding"/>
    <property type="evidence" value="ECO:0007669"/>
    <property type="project" value="UniProtKB-KW"/>
</dbReference>
<dbReference type="InterPro" id="IPR005123">
    <property type="entry name" value="Oxoglu/Fe-dep_dioxygenase_dom"/>
</dbReference>
<dbReference type="Pfam" id="PF03171">
    <property type="entry name" value="2OG-FeII_Oxy"/>
    <property type="match status" value="1"/>
</dbReference>
<evidence type="ECO:0000313" key="3">
    <source>
        <dbReference type="EMBL" id="CAI9102427.1"/>
    </source>
</evidence>
<dbReference type="Proteomes" id="UP001161247">
    <property type="component" value="Chromosome 4"/>
</dbReference>